<feature type="compositionally biased region" description="Basic residues" evidence="1">
    <location>
        <begin position="248"/>
        <end position="259"/>
    </location>
</feature>
<name>A0A6G1BXA7_9ORYZ</name>
<feature type="compositionally biased region" description="Basic and acidic residues" evidence="1">
    <location>
        <begin position="170"/>
        <end position="184"/>
    </location>
</feature>
<evidence type="ECO:0000313" key="2">
    <source>
        <dbReference type="EMBL" id="KAF0892620.1"/>
    </source>
</evidence>
<reference evidence="2 3" key="1">
    <citation type="submission" date="2019-11" db="EMBL/GenBank/DDBJ databases">
        <title>Whole genome sequence of Oryza granulata.</title>
        <authorList>
            <person name="Li W."/>
        </authorList>
    </citation>
    <scope>NUCLEOTIDE SEQUENCE [LARGE SCALE GENOMIC DNA]</scope>
    <source>
        <strain evidence="3">cv. Menghai</strain>
        <tissue evidence="2">Leaf</tissue>
    </source>
</reference>
<dbReference type="EMBL" id="SPHZ02000011">
    <property type="protein sequence ID" value="KAF0892620.1"/>
    <property type="molecule type" value="Genomic_DNA"/>
</dbReference>
<gene>
    <name evidence="2" type="ORF">E2562_017339</name>
</gene>
<dbReference type="Proteomes" id="UP000479710">
    <property type="component" value="Unassembled WGS sequence"/>
</dbReference>
<evidence type="ECO:0000256" key="1">
    <source>
        <dbReference type="SAM" id="MobiDB-lite"/>
    </source>
</evidence>
<comment type="caution">
    <text evidence="2">The sequence shown here is derived from an EMBL/GenBank/DDBJ whole genome shotgun (WGS) entry which is preliminary data.</text>
</comment>
<organism evidence="2 3">
    <name type="scientific">Oryza meyeriana var. granulata</name>
    <dbReference type="NCBI Taxonomy" id="110450"/>
    <lineage>
        <taxon>Eukaryota</taxon>
        <taxon>Viridiplantae</taxon>
        <taxon>Streptophyta</taxon>
        <taxon>Embryophyta</taxon>
        <taxon>Tracheophyta</taxon>
        <taxon>Spermatophyta</taxon>
        <taxon>Magnoliopsida</taxon>
        <taxon>Liliopsida</taxon>
        <taxon>Poales</taxon>
        <taxon>Poaceae</taxon>
        <taxon>BOP clade</taxon>
        <taxon>Oryzoideae</taxon>
        <taxon>Oryzeae</taxon>
        <taxon>Oryzinae</taxon>
        <taxon>Oryza</taxon>
        <taxon>Oryza meyeriana</taxon>
    </lineage>
</organism>
<feature type="compositionally biased region" description="Polar residues" evidence="1">
    <location>
        <begin position="185"/>
        <end position="210"/>
    </location>
</feature>
<feature type="compositionally biased region" description="Low complexity" evidence="1">
    <location>
        <begin position="230"/>
        <end position="242"/>
    </location>
</feature>
<proteinExistence type="predicted"/>
<feature type="region of interest" description="Disordered" evidence="1">
    <location>
        <begin position="154"/>
        <end position="265"/>
    </location>
</feature>
<protein>
    <submittedName>
        <fullName evidence="2">Uncharacterized protein</fullName>
    </submittedName>
</protein>
<evidence type="ECO:0000313" key="3">
    <source>
        <dbReference type="Proteomes" id="UP000479710"/>
    </source>
</evidence>
<dbReference type="AlphaFoldDB" id="A0A6G1BXA7"/>
<accession>A0A6G1BXA7</accession>
<keyword evidence="3" id="KW-1185">Reference proteome</keyword>
<sequence length="265" mass="29043">MELARNHRLKVVEDELLYVLLGLRDEDEAAEKAREEAATNANVAGKGKAHVFYAGAHIPIDDTDGVAIPVDDDVPGERMVYDSNKPCMSVGTVYPNMEVFRWRAKVMNRSPGSVIEIDTKEVEGNPEVELPFVVGAPLAKRNPRRYRKLRIKGCLEGGGSSKPTSGSGDNGKEKEKKATKEYHQSEASCQQKPNRESIIQDNPIQVTRSRLSMLMGEGPSPQLAVREGPSSQSAMGDGSSSQPTMRVAPKKKIARKLTPKKMTTN</sequence>